<proteinExistence type="predicted"/>
<keyword evidence="2" id="KW-1185">Reference proteome</keyword>
<evidence type="ECO:0000313" key="1">
    <source>
        <dbReference type="EMBL" id="VDN08635.1"/>
    </source>
</evidence>
<accession>A0A3P7KUL6</accession>
<gene>
    <name evidence="1" type="ORF">DILT_LOCUS4466</name>
</gene>
<reference evidence="1 2" key="1">
    <citation type="submission" date="2018-11" db="EMBL/GenBank/DDBJ databases">
        <authorList>
            <consortium name="Pathogen Informatics"/>
        </authorList>
    </citation>
    <scope>NUCLEOTIDE SEQUENCE [LARGE SCALE GENOMIC DNA]</scope>
</reference>
<dbReference type="Proteomes" id="UP000281553">
    <property type="component" value="Unassembled WGS sequence"/>
</dbReference>
<dbReference type="EMBL" id="UYRU01045525">
    <property type="protein sequence ID" value="VDN08635.1"/>
    <property type="molecule type" value="Genomic_DNA"/>
</dbReference>
<organism evidence="1 2">
    <name type="scientific">Dibothriocephalus latus</name>
    <name type="common">Fish tapeworm</name>
    <name type="synonym">Diphyllobothrium latum</name>
    <dbReference type="NCBI Taxonomy" id="60516"/>
    <lineage>
        <taxon>Eukaryota</taxon>
        <taxon>Metazoa</taxon>
        <taxon>Spiralia</taxon>
        <taxon>Lophotrochozoa</taxon>
        <taxon>Platyhelminthes</taxon>
        <taxon>Cestoda</taxon>
        <taxon>Eucestoda</taxon>
        <taxon>Diphyllobothriidea</taxon>
        <taxon>Diphyllobothriidae</taxon>
        <taxon>Dibothriocephalus</taxon>
    </lineage>
</organism>
<name>A0A3P7KUL6_DIBLA</name>
<dbReference type="OrthoDB" id="9987040at2759"/>
<evidence type="ECO:0000313" key="2">
    <source>
        <dbReference type="Proteomes" id="UP000281553"/>
    </source>
</evidence>
<sequence>MPPEKDSRRHRALQVDLLQANKTDIAMQTDPCPALVPTLWGKQDAGTQYQSVDVNVPVSFFRSSRQIVVQQ</sequence>
<protein>
    <submittedName>
        <fullName evidence="1">Uncharacterized protein</fullName>
    </submittedName>
</protein>
<dbReference type="AlphaFoldDB" id="A0A3P7KUL6"/>